<gene>
    <name evidence="2" type="primary">cpdA_2</name>
    <name evidence="2" type="ORF">CLOTH_17620</name>
</gene>
<accession>A0A1V4I6A7</accession>
<organism evidence="2 3">
    <name type="scientific">Alkalithermobacter paradoxus</name>
    <dbReference type="NCBI Taxonomy" id="29349"/>
    <lineage>
        <taxon>Bacteria</taxon>
        <taxon>Bacillati</taxon>
        <taxon>Bacillota</taxon>
        <taxon>Clostridia</taxon>
        <taxon>Peptostreptococcales</taxon>
        <taxon>Tepidibacteraceae</taxon>
        <taxon>Alkalithermobacter</taxon>
    </lineage>
</organism>
<dbReference type="PANTHER" id="PTHR30337:SF0">
    <property type="entry name" value="NUCLEASE SBCCD SUBUNIT D"/>
    <property type="match status" value="1"/>
</dbReference>
<evidence type="ECO:0000313" key="2">
    <source>
        <dbReference type="EMBL" id="OPJ55097.1"/>
    </source>
</evidence>
<proteinExistence type="predicted"/>
<reference evidence="2 3" key="1">
    <citation type="submission" date="2017-03" db="EMBL/GenBank/DDBJ databases">
        <title>Genome sequence of Clostridium thermoalcaliphilum DSM 7309.</title>
        <authorList>
            <person name="Poehlein A."/>
            <person name="Daniel R."/>
        </authorList>
    </citation>
    <scope>NUCLEOTIDE SEQUENCE [LARGE SCALE GENOMIC DNA]</scope>
    <source>
        <strain evidence="2 3">DSM 7309</strain>
    </source>
</reference>
<dbReference type="EMBL" id="MZGW01000008">
    <property type="protein sequence ID" value="OPJ55097.1"/>
    <property type="molecule type" value="Genomic_DNA"/>
</dbReference>
<dbReference type="SUPFAM" id="SSF56300">
    <property type="entry name" value="Metallo-dependent phosphatases"/>
    <property type="match status" value="1"/>
</dbReference>
<keyword evidence="2" id="KW-0378">Hydrolase</keyword>
<dbReference type="Gene3D" id="3.60.21.10">
    <property type="match status" value="1"/>
</dbReference>
<dbReference type="AlphaFoldDB" id="A0A1V4I6A7"/>
<evidence type="ECO:0000259" key="1">
    <source>
        <dbReference type="Pfam" id="PF00149"/>
    </source>
</evidence>
<dbReference type="InterPro" id="IPR029052">
    <property type="entry name" value="Metallo-depent_PP-like"/>
</dbReference>
<dbReference type="InterPro" id="IPR004843">
    <property type="entry name" value="Calcineurin-like_PHP"/>
</dbReference>
<comment type="caution">
    <text evidence="2">The sequence shown here is derived from an EMBL/GenBank/DDBJ whole genome shotgun (WGS) entry which is preliminary data.</text>
</comment>
<dbReference type="Pfam" id="PF00149">
    <property type="entry name" value="Metallophos"/>
    <property type="match status" value="1"/>
</dbReference>
<dbReference type="InterPro" id="IPR050535">
    <property type="entry name" value="DNA_Repair-Maintenance_Comp"/>
</dbReference>
<dbReference type="Proteomes" id="UP000190140">
    <property type="component" value="Unassembled WGS sequence"/>
</dbReference>
<evidence type="ECO:0000313" key="3">
    <source>
        <dbReference type="Proteomes" id="UP000190140"/>
    </source>
</evidence>
<dbReference type="GO" id="GO:0004114">
    <property type="term" value="F:3',5'-cyclic-nucleotide phosphodiesterase activity"/>
    <property type="evidence" value="ECO:0007669"/>
    <property type="project" value="UniProtKB-EC"/>
</dbReference>
<sequence>MEYDRLILDGDDSIIRTLFFTDVHITGRNPRSRKDNFLDTVLDKLSQLSSIEKERNCDFVLFGGDLFDNPSVSDAVSGRCAKVLRTFKKLIGVAGNHDLFGNNIDNIKSTRLGLFEKAGLIDLLYKGERLLVKKNDLTLQITGTPSHFGIDEDDIEGDYVVSDVHKDAHKAIHIIHGMLMEKSFNPHMKVVTFDDIIGTRADLTLSGHYHRGFKPVNIDGKYFANPGSLSRVSADVSEMQRKVGALYIEVSKDNINLEFIPLRQKSGDEILDRSFIEKGKYREVKMEEFLREIRSTSDIESADIKSIVRKIATNENLSKDVLEYALTKLSQAEENLSKE</sequence>
<feature type="domain" description="Calcineurin-like phosphoesterase" evidence="1">
    <location>
        <begin position="15"/>
        <end position="211"/>
    </location>
</feature>
<dbReference type="PANTHER" id="PTHR30337">
    <property type="entry name" value="COMPONENT OF ATP-DEPENDENT DSDNA EXONUCLEASE"/>
    <property type="match status" value="1"/>
</dbReference>
<name>A0A1V4I6A7_9FIRM</name>
<keyword evidence="3" id="KW-1185">Reference proteome</keyword>
<protein>
    <submittedName>
        <fullName evidence="2">3',5'-cyclic adenosine monophosphate phosphodiesterase CpdA</fullName>
        <ecNumber evidence="2">3.1.4.17</ecNumber>
    </submittedName>
</protein>
<dbReference type="EC" id="3.1.4.17" evidence="2"/>
<dbReference type="STRING" id="29349.CLOTH_17620"/>